<dbReference type="Proteomes" id="UP000638836">
    <property type="component" value="Unassembled WGS sequence"/>
</dbReference>
<keyword evidence="7" id="KW-0966">Cell projection</keyword>
<dbReference type="Pfam" id="PF00669">
    <property type="entry name" value="Flagellin_N"/>
    <property type="match status" value="1"/>
</dbReference>
<evidence type="ECO:0000313" key="7">
    <source>
        <dbReference type="EMBL" id="MBC9824498.1"/>
    </source>
</evidence>
<gene>
    <name evidence="7" type="ORF">GLO26_01465</name>
</gene>
<feature type="domain" description="Flagellin N-terminal" evidence="5">
    <location>
        <begin position="3"/>
        <end position="139"/>
    </location>
</feature>
<keyword evidence="7" id="KW-0969">Cilium</keyword>
<comment type="caution">
    <text evidence="7">The sequence shown here is derived from an EMBL/GenBank/DDBJ whole genome shotgun (WGS) entry which is preliminary data.</text>
</comment>
<evidence type="ECO:0000256" key="1">
    <source>
        <dbReference type="ARBA" id="ARBA00005709"/>
    </source>
</evidence>
<evidence type="ECO:0000256" key="3">
    <source>
        <dbReference type="ARBA" id="ARBA00023143"/>
    </source>
</evidence>
<dbReference type="PANTHER" id="PTHR42792:SF2">
    <property type="entry name" value="FLAGELLIN"/>
    <property type="match status" value="1"/>
</dbReference>
<keyword evidence="3 4" id="KW-0975">Bacterial flagellum</keyword>
<dbReference type="InterPro" id="IPR001492">
    <property type="entry name" value="Flagellin"/>
</dbReference>
<reference evidence="7 8" key="1">
    <citation type="journal article" date="2020" name="Microorganisms">
        <title>New Insight into Antimicrobial Compounds from Food and Marine-Sourced Carnobacterium Species through Phenotype and Genome Analyses.</title>
        <authorList>
            <person name="Begrem S."/>
            <person name="Ivaniuk F."/>
            <person name="Gigout-Chevalier F."/>
            <person name="Kolypczuk L."/>
            <person name="Bonnetot S."/>
            <person name="Leroi F."/>
            <person name="Grovel O."/>
            <person name="Delbarre-Ladrat C."/>
            <person name="Passerini D."/>
        </authorList>
    </citation>
    <scope>NUCLEOTIDE SEQUENCE [LARGE SCALE GENOMIC DNA]</scope>
    <source>
        <strain evidence="7 8">MIP2551</strain>
    </source>
</reference>
<dbReference type="SUPFAM" id="SSF64518">
    <property type="entry name" value="Phase 1 flagellin"/>
    <property type="match status" value="1"/>
</dbReference>
<dbReference type="PANTHER" id="PTHR42792">
    <property type="entry name" value="FLAGELLIN"/>
    <property type="match status" value="1"/>
</dbReference>
<dbReference type="InterPro" id="IPR042187">
    <property type="entry name" value="Flagellin_C_sub2"/>
</dbReference>
<dbReference type="PRINTS" id="PR00207">
    <property type="entry name" value="FLAGELLIN"/>
</dbReference>
<dbReference type="EMBL" id="WNJQ01000001">
    <property type="protein sequence ID" value="MBC9824498.1"/>
    <property type="molecule type" value="Genomic_DNA"/>
</dbReference>
<evidence type="ECO:0000256" key="2">
    <source>
        <dbReference type="ARBA" id="ARBA00020110"/>
    </source>
</evidence>
<dbReference type="Gene3D" id="1.20.1330.10">
    <property type="entry name" value="f41 fragment of flagellin, N-terminal domain"/>
    <property type="match status" value="2"/>
</dbReference>
<comment type="subcellular location">
    <subcellularLocation>
        <location evidence="4">Secreted</location>
    </subcellularLocation>
    <subcellularLocation>
        <location evidence="4">Bacterial flagellum</location>
    </subcellularLocation>
</comment>
<name>A0ABR7TAD3_9LACT</name>
<evidence type="ECO:0000313" key="8">
    <source>
        <dbReference type="Proteomes" id="UP000638836"/>
    </source>
</evidence>
<comment type="function">
    <text evidence="4">Flagellin is the subunit protein which polymerizes to form the filaments of bacterial flagella.</text>
</comment>
<evidence type="ECO:0000259" key="6">
    <source>
        <dbReference type="Pfam" id="PF00700"/>
    </source>
</evidence>
<dbReference type="Gene3D" id="6.10.10.10">
    <property type="entry name" value="Flagellar export chaperone, C-terminal domain"/>
    <property type="match status" value="1"/>
</dbReference>
<feature type="domain" description="Flagellin C-terminal" evidence="6">
    <location>
        <begin position="350"/>
        <end position="435"/>
    </location>
</feature>
<evidence type="ECO:0000259" key="5">
    <source>
        <dbReference type="Pfam" id="PF00669"/>
    </source>
</evidence>
<proteinExistence type="inferred from homology"/>
<dbReference type="InterPro" id="IPR001029">
    <property type="entry name" value="Flagellin_N"/>
</dbReference>
<organism evidence="7 8">
    <name type="scientific">Carnobacterium inhibens</name>
    <dbReference type="NCBI Taxonomy" id="147709"/>
    <lineage>
        <taxon>Bacteria</taxon>
        <taxon>Bacillati</taxon>
        <taxon>Bacillota</taxon>
        <taxon>Bacilli</taxon>
        <taxon>Lactobacillales</taxon>
        <taxon>Carnobacteriaceae</taxon>
        <taxon>Carnobacterium</taxon>
    </lineage>
</organism>
<dbReference type="RefSeq" id="WP_187948469.1">
    <property type="nucleotide sequence ID" value="NZ_WNJQ01000001.1"/>
</dbReference>
<accession>A0ABR7TAD3</accession>
<keyword evidence="8" id="KW-1185">Reference proteome</keyword>
<keyword evidence="7" id="KW-0282">Flagellum</keyword>
<sequence>MRINTNTAAMNTYSNLTSANASKSSSLAKLSSGLRINKAGDDAAGLAISEKMKNQISGMTQASRNAQDGISLIQTAEGALGETHSILNRMRDLTVQAANGTNTGDDKKAIQSELTSLTKEIDRISGDTEFNTQGLLNGSKITTESLAGKEDGLKSAYNTLHSNETVETPAELATALSKLSEKDLDSVIKKYNEPTTTTTTTTVGAIPEGSYTSDSLKVGNAFTEASFNSELGIGVLEKYNAKETPTNAAELAVLLTDPSTSAETLEKVETAVIEYNQSLKNEGTTTTTTTTPIAIKAADIKEVDKTTFEFQIGANAKEKIGVEIKNMSAKGLGISDIKVDGEDADTDAILDTLDTAISSVSSQRADLGAVQNRLDHTVSNLATTKENLSEANSRITDVDMAEEMMSFTKSNILSQASTSMLAQANQMPQSVLSLLQ</sequence>
<comment type="similarity">
    <text evidence="1 4">Belongs to the bacterial flagellin family.</text>
</comment>
<dbReference type="InterPro" id="IPR046358">
    <property type="entry name" value="Flagellin_C"/>
</dbReference>
<evidence type="ECO:0000256" key="4">
    <source>
        <dbReference type="RuleBase" id="RU362073"/>
    </source>
</evidence>
<protein>
    <recommendedName>
        <fullName evidence="2 4">Flagellin</fullName>
    </recommendedName>
</protein>
<keyword evidence="4" id="KW-0964">Secreted</keyword>
<dbReference type="Pfam" id="PF00700">
    <property type="entry name" value="Flagellin_C"/>
    <property type="match status" value="1"/>
</dbReference>